<sequence length="446" mass="48882">MEERNTHIDQWLQQAAARQEQEPASLQEKQAAWAALQGMLHPRRRRWGLWLSGALLLALTGYFLLRWNGSETALRTGDGAGVEKAVDMDVKRGEKRLSGSSEGGANKGGSVKEQGLPAKEKAGARETANKGENTKGKYSRRNNVPAVDHKAGNNSGKKNTGAHVVHAQHSMHSTATLPVDHAAGGNRQFNNIAPAATVRRSTANPEATLSGNLPPTIQLRPEAGHRFNQQPAGLSIKLGGVLPQSGTYAFNLAAAYTFPLSKRWSLRPYIGGGYMAGLNQVYQHQAFYERSHGAGSGNSFWIDSIVTDFKATSAWLGEGGLQVTYHYRKWELFAGIAYQRMLKVNGRRDSVFITRADTVHLPAYQPQLFSPRRLPGSGRLGLQAGVSYRLAPQWQAGLRYNVQLQAQPAGKGFIGNAPTLPFSSWLEAEVRWYFRKKNFSGTQPSP</sequence>
<dbReference type="InterPro" id="IPR036709">
    <property type="entry name" value="Autotransporte_beta_dom_sf"/>
</dbReference>
<dbReference type="SUPFAM" id="SSF103515">
    <property type="entry name" value="Autotransporter"/>
    <property type="match status" value="1"/>
</dbReference>
<keyword evidence="2" id="KW-0472">Membrane</keyword>
<evidence type="ECO:0000256" key="1">
    <source>
        <dbReference type="SAM" id="MobiDB-lite"/>
    </source>
</evidence>
<dbReference type="RefSeq" id="WP_119077554.1">
    <property type="nucleotide sequence ID" value="NZ_CP029600.1"/>
</dbReference>
<organism evidence="3 4">
    <name type="scientific">Chitinophaga alhagiae</name>
    <dbReference type="NCBI Taxonomy" id="2203219"/>
    <lineage>
        <taxon>Bacteria</taxon>
        <taxon>Pseudomonadati</taxon>
        <taxon>Bacteroidota</taxon>
        <taxon>Chitinophagia</taxon>
        <taxon>Chitinophagales</taxon>
        <taxon>Chitinophagaceae</taxon>
        <taxon>Chitinophaga</taxon>
    </lineage>
</organism>
<evidence type="ECO:0000256" key="2">
    <source>
        <dbReference type="SAM" id="Phobius"/>
    </source>
</evidence>
<evidence type="ECO:0000313" key="3">
    <source>
        <dbReference type="EMBL" id="AWO01341.1"/>
    </source>
</evidence>
<proteinExistence type="predicted"/>
<dbReference type="EMBL" id="CP029600">
    <property type="protein sequence ID" value="AWO01341.1"/>
    <property type="molecule type" value="Genomic_DNA"/>
</dbReference>
<feature type="region of interest" description="Disordered" evidence="1">
    <location>
        <begin position="93"/>
        <end position="161"/>
    </location>
</feature>
<dbReference type="Proteomes" id="UP000246099">
    <property type="component" value="Chromosome"/>
</dbReference>
<accession>A0ABN5LPN5</accession>
<keyword evidence="2" id="KW-0812">Transmembrane</keyword>
<protein>
    <recommendedName>
        <fullName evidence="5">Outer membrane protein beta-barrel domain-containing protein</fullName>
    </recommendedName>
</protein>
<name>A0ABN5LPN5_9BACT</name>
<feature type="transmembrane region" description="Helical" evidence="2">
    <location>
        <begin position="47"/>
        <end position="65"/>
    </location>
</feature>
<dbReference type="Gene3D" id="2.40.128.130">
    <property type="entry name" value="Autotransporter beta-domain"/>
    <property type="match status" value="1"/>
</dbReference>
<feature type="compositionally biased region" description="Basic and acidic residues" evidence="1">
    <location>
        <begin position="118"/>
        <end position="135"/>
    </location>
</feature>
<keyword evidence="4" id="KW-1185">Reference proteome</keyword>
<gene>
    <name evidence="3" type="ORF">DLD77_06375</name>
</gene>
<keyword evidence="2" id="KW-1133">Transmembrane helix</keyword>
<evidence type="ECO:0000313" key="4">
    <source>
        <dbReference type="Proteomes" id="UP000246099"/>
    </source>
</evidence>
<evidence type="ECO:0008006" key="5">
    <source>
        <dbReference type="Google" id="ProtNLM"/>
    </source>
</evidence>
<reference evidence="3 4" key="1">
    <citation type="submission" date="2018-05" db="EMBL/GenBank/DDBJ databases">
        <title>Chitinophaga sp. nov., isolated from rhizosphere soil of Alhagi.</title>
        <authorList>
            <person name="Liu Y."/>
        </authorList>
    </citation>
    <scope>NUCLEOTIDE SEQUENCE [LARGE SCALE GENOMIC DNA]</scope>
    <source>
        <strain evidence="3 4">T22</strain>
    </source>
</reference>